<feature type="compositionally biased region" description="Polar residues" evidence="1">
    <location>
        <begin position="63"/>
        <end position="74"/>
    </location>
</feature>
<feature type="compositionally biased region" description="Low complexity" evidence="1">
    <location>
        <begin position="75"/>
        <end position="85"/>
    </location>
</feature>
<evidence type="ECO:0000313" key="2">
    <source>
        <dbReference type="EMBL" id="KAF4661168.1"/>
    </source>
</evidence>
<dbReference type="OrthoDB" id="10333009at2759"/>
<feature type="region of interest" description="Disordered" evidence="1">
    <location>
        <begin position="63"/>
        <end position="90"/>
    </location>
</feature>
<organism evidence="2 3">
    <name type="scientific">Perkinsus olseni</name>
    <name type="common">Perkinsus atlanticus</name>
    <dbReference type="NCBI Taxonomy" id="32597"/>
    <lineage>
        <taxon>Eukaryota</taxon>
        <taxon>Sar</taxon>
        <taxon>Alveolata</taxon>
        <taxon>Perkinsozoa</taxon>
        <taxon>Perkinsea</taxon>
        <taxon>Perkinsida</taxon>
        <taxon>Perkinsidae</taxon>
        <taxon>Perkinsus</taxon>
    </lineage>
</organism>
<reference evidence="2 3" key="1">
    <citation type="submission" date="2020-04" db="EMBL/GenBank/DDBJ databases">
        <title>Perkinsus olseni comparative genomics.</title>
        <authorList>
            <person name="Bogema D.R."/>
        </authorList>
    </citation>
    <scope>NUCLEOTIDE SEQUENCE [LARGE SCALE GENOMIC DNA]</scope>
    <source>
        <strain evidence="2">ATCC PRA-179</strain>
    </source>
</reference>
<evidence type="ECO:0000313" key="3">
    <source>
        <dbReference type="Proteomes" id="UP000570595"/>
    </source>
</evidence>
<proteinExistence type="predicted"/>
<accession>A0A7J6LPF5</accession>
<protein>
    <submittedName>
        <fullName evidence="2">Uncharacterized protein</fullName>
    </submittedName>
</protein>
<dbReference type="EMBL" id="JABAHT010000207">
    <property type="protein sequence ID" value="KAF4661168.1"/>
    <property type="molecule type" value="Genomic_DNA"/>
</dbReference>
<gene>
    <name evidence="2" type="ORF">FOZ61_003481</name>
</gene>
<sequence>MPSRKVPLGFSASLSHLDGTRIQQCVCPVPEAQGPDAAPATLDGSSSHSRRRVLAVDKCPSSRQLSIGNTSTLASSESGGSSVSRRGSEAPAATDFVYGVQKGTNGSFGWHGSCDDRPYIEDGYYAVDPRAHSGFVHHQPPPPPTAAAAAAAYDGYYHASQMYSGVYYSVASPPAIDGNSPYGECSPYSMGCGPTPTVTYGHPPQFFYPDAGPQHPGMVQPHQQPCPPMPAAAQPTYTGFAYHHQRRDSVFSEGANRYCPSFNEQQQQQVSGVCTMRSDLRQQACHAARIPPSPQPGPPFAIHCSTRQPPLRSTADHQEGYHHTLYRGSWDYGYAEMEVPARHGHGNPPGGGIPYQARPYYGEYASQGYGHMTTYHPAGMPLDGPSRAYAITRGGYSPSGGVVPQSDAPLTNTMPGAYGDTWSSRTYVRGGGG</sequence>
<evidence type="ECO:0000256" key="1">
    <source>
        <dbReference type="SAM" id="MobiDB-lite"/>
    </source>
</evidence>
<name>A0A7J6LPF5_PEROL</name>
<comment type="caution">
    <text evidence="2">The sequence shown here is derived from an EMBL/GenBank/DDBJ whole genome shotgun (WGS) entry which is preliminary data.</text>
</comment>
<dbReference type="AlphaFoldDB" id="A0A7J6LPF5"/>
<dbReference type="Proteomes" id="UP000570595">
    <property type="component" value="Unassembled WGS sequence"/>
</dbReference>